<gene>
    <name evidence="2" type="ORF">PAECIP111893_02595</name>
</gene>
<dbReference type="RefSeq" id="WP_236342910.1">
    <property type="nucleotide sequence ID" value="NZ_CAKMMF010000013.1"/>
</dbReference>
<organism evidence="2 3">
    <name type="scientific">Paenibacillus plantiphilus</name>
    <dbReference type="NCBI Taxonomy" id="2905650"/>
    <lineage>
        <taxon>Bacteria</taxon>
        <taxon>Bacillati</taxon>
        <taxon>Bacillota</taxon>
        <taxon>Bacilli</taxon>
        <taxon>Bacillales</taxon>
        <taxon>Paenibacillaceae</taxon>
        <taxon>Paenibacillus</taxon>
    </lineage>
</organism>
<dbReference type="InterPro" id="IPR025622">
    <property type="entry name" value="YqzE"/>
</dbReference>
<dbReference type="EMBL" id="CAKMMF010000013">
    <property type="protein sequence ID" value="CAH1206726.1"/>
    <property type="molecule type" value="Genomic_DNA"/>
</dbReference>
<sequence>MADKSEELIKYMTVQVVQYMETSQEDRKLNREKAKAAREPWLTRWFGIAPLGLALWWRSKGSEQQEEAESPPSSSISSQAVKEVL</sequence>
<comment type="caution">
    <text evidence="2">The sequence shown here is derived from an EMBL/GenBank/DDBJ whole genome shotgun (WGS) entry which is preliminary data.</text>
</comment>
<evidence type="ECO:0008006" key="4">
    <source>
        <dbReference type="Google" id="ProtNLM"/>
    </source>
</evidence>
<evidence type="ECO:0000313" key="2">
    <source>
        <dbReference type="EMBL" id="CAH1206726.1"/>
    </source>
</evidence>
<feature type="compositionally biased region" description="Low complexity" evidence="1">
    <location>
        <begin position="70"/>
        <end position="85"/>
    </location>
</feature>
<dbReference type="Proteomes" id="UP000838686">
    <property type="component" value="Unassembled WGS sequence"/>
</dbReference>
<proteinExistence type="predicted"/>
<evidence type="ECO:0000313" key="3">
    <source>
        <dbReference type="Proteomes" id="UP000838686"/>
    </source>
</evidence>
<keyword evidence="3" id="KW-1185">Reference proteome</keyword>
<name>A0ABN8GIQ5_9BACL</name>
<feature type="region of interest" description="Disordered" evidence="1">
    <location>
        <begin position="62"/>
        <end position="85"/>
    </location>
</feature>
<evidence type="ECO:0000256" key="1">
    <source>
        <dbReference type="SAM" id="MobiDB-lite"/>
    </source>
</evidence>
<accession>A0ABN8GIQ5</accession>
<protein>
    <recommendedName>
        <fullName evidence="4">YqzE family protein</fullName>
    </recommendedName>
</protein>
<reference evidence="2" key="1">
    <citation type="submission" date="2022-01" db="EMBL/GenBank/DDBJ databases">
        <authorList>
            <person name="Criscuolo A."/>
        </authorList>
    </citation>
    <scope>NUCLEOTIDE SEQUENCE</scope>
    <source>
        <strain evidence="2">CIP111893</strain>
    </source>
</reference>
<dbReference type="Pfam" id="PF14038">
    <property type="entry name" value="YqzE"/>
    <property type="match status" value="1"/>
</dbReference>